<protein>
    <submittedName>
        <fullName evidence="5">Esterase-like activity of phytase</fullName>
    </submittedName>
    <submittedName>
        <fullName evidence="7">YjiK family protein</fullName>
    </submittedName>
</protein>
<dbReference type="Proteomes" id="UP000519859">
    <property type="component" value="Unassembled WGS sequence"/>
</dbReference>
<dbReference type="AlphaFoldDB" id="A0A1E5M051"/>
<keyword evidence="3 4" id="KW-0472">Membrane</keyword>
<accession>A0A1E5M051</accession>
<evidence type="ECO:0000256" key="4">
    <source>
        <dbReference type="SAM" id="Phobius"/>
    </source>
</evidence>
<dbReference type="EMBL" id="AATLXB010000038">
    <property type="protein sequence ID" value="EFM7861814.1"/>
    <property type="molecule type" value="Genomic_DNA"/>
</dbReference>
<comment type="caution">
    <text evidence="7">The sequence shown here is derived from an EMBL/GenBank/DDBJ whole genome shotgun (WGS) entry which is preliminary data.</text>
</comment>
<reference evidence="5 9" key="3">
    <citation type="submission" date="2019-06" db="EMBL/GenBank/DDBJ databases">
        <authorList>
            <consortium name="NARMS: The National Antimicrobial Resistance Monitoring System"/>
        </authorList>
    </citation>
    <scope>NUCLEOTIDE SEQUENCE [LARGE SCALE GENOMIC DNA]</scope>
    <source>
        <strain evidence="6 10">FSIS11705178</strain>
        <strain evidence="5 9">FSIS11921886</strain>
    </source>
</reference>
<dbReference type="RefSeq" id="WP_000829099.1">
    <property type="nucleotide sequence ID" value="NZ_CAJSLB010000041.1"/>
</dbReference>
<name>A0A1E5M051_ECOLX</name>
<reference evidence="7 11" key="2">
    <citation type="submission" date="2018-08" db="EMBL/GenBank/DDBJ databases">
        <authorList>
            <consortium name="GenomeTrakr network: Whole genome sequencing for foodborne pathogen traceback"/>
        </authorList>
    </citation>
    <scope>NUCLEOTIDE SEQUENCE [LARGE SCALE GENOMIC DNA]</scope>
    <source>
        <strain evidence="7 11">NC_STEC194</strain>
    </source>
</reference>
<proteinExistence type="predicted"/>
<sequence length="272" mass="30935">MKRRLFIAFFIAMFVTPIALILFVFDCGYKKSPQEYSLSFIKQLPNTVNLSSLTYNKEDDFLYATQNSPAQLLKIARSGDIIGRAPLPFISDAETIEHIQGNIFAAVDEKTSELFFFTVTKDMHISLRNKIQLEKFNKKNRGFEGLAWKAEGRMLFVAKERRPTGMFAYQLSPDLLSAKQVTIPEELNDIHVKDISGLDFNNESLMILSDESRKLLKFNLTEMSFVEMMDLTKGNHSLTSDLLQPEGIVTLPDESIYVASEPDILAKFVPNK</sequence>
<evidence type="ECO:0000313" key="5">
    <source>
        <dbReference type="EMBL" id="EFB2195255.1"/>
    </source>
</evidence>
<keyword evidence="2" id="KW-1003">Cell membrane</keyword>
<evidence type="ECO:0000313" key="6">
    <source>
        <dbReference type="EMBL" id="EFC3527886.1"/>
    </source>
</evidence>
<dbReference type="GO" id="GO:0005886">
    <property type="term" value="C:plasma membrane"/>
    <property type="evidence" value="ECO:0007669"/>
    <property type="project" value="UniProtKB-SubCell"/>
</dbReference>
<dbReference type="InterPro" id="IPR009722">
    <property type="entry name" value="YjiK/CarP"/>
</dbReference>
<dbReference type="EMBL" id="AASDFP010000097">
    <property type="protein sequence ID" value="EFB2195255.1"/>
    <property type="molecule type" value="Genomic_DNA"/>
</dbReference>
<dbReference type="EMBL" id="DADUEU010000044">
    <property type="protein sequence ID" value="HBB1575627.1"/>
    <property type="molecule type" value="Genomic_DNA"/>
</dbReference>
<keyword evidence="4" id="KW-1133">Transmembrane helix</keyword>
<dbReference type="CDD" id="cd09971">
    <property type="entry name" value="SdiA-regulated"/>
    <property type="match status" value="1"/>
</dbReference>
<dbReference type="Proteomes" id="UP000587626">
    <property type="component" value="Unassembled WGS sequence"/>
</dbReference>
<dbReference type="SUPFAM" id="SSF50956">
    <property type="entry name" value="Thermostable phytase (3-phytase)"/>
    <property type="match status" value="1"/>
</dbReference>
<dbReference type="Proteomes" id="UP000538406">
    <property type="component" value="Unassembled WGS sequence"/>
</dbReference>
<dbReference type="Proteomes" id="UP000870292">
    <property type="component" value="Unassembled WGS sequence"/>
</dbReference>
<evidence type="ECO:0000313" key="9">
    <source>
        <dbReference type="Proteomes" id="UP000519859"/>
    </source>
</evidence>
<dbReference type="Pfam" id="PF06977">
    <property type="entry name" value="SdiA-regulated"/>
    <property type="match status" value="1"/>
</dbReference>
<evidence type="ECO:0000313" key="10">
    <source>
        <dbReference type="Proteomes" id="UP000538406"/>
    </source>
</evidence>
<keyword evidence="4" id="KW-0812">Transmembrane</keyword>
<evidence type="ECO:0000256" key="1">
    <source>
        <dbReference type="ARBA" id="ARBA00004162"/>
    </source>
</evidence>
<evidence type="ECO:0000313" key="8">
    <source>
        <dbReference type="EMBL" id="HBB1575627.1"/>
    </source>
</evidence>
<feature type="transmembrane region" description="Helical" evidence="4">
    <location>
        <begin position="5"/>
        <end position="25"/>
    </location>
</feature>
<gene>
    <name evidence="7" type="ORF">B6R15_003095</name>
    <name evidence="6" type="ORF">CTR35_005208</name>
    <name evidence="5" type="ORF">FIJ20_24345</name>
    <name evidence="8" type="ORF">J0541_004642</name>
</gene>
<reference evidence="8" key="4">
    <citation type="submission" date="2021-03" db="EMBL/GenBank/DDBJ databases">
        <authorList>
            <consortium name="NCBI Pathogen Detection Project"/>
        </authorList>
    </citation>
    <scope>NUCLEOTIDE SEQUENCE</scope>
    <source>
        <strain evidence="8">Escherichia coli</strain>
    </source>
</reference>
<comment type="subcellular location">
    <subcellularLocation>
        <location evidence="1">Cell membrane</location>
        <topology evidence="1">Single-pass membrane protein</topology>
    </subcellularLocation>
</comment>
<evidence type="ECO:0000256" key="2">
    <source>
        <dbReference type="ARBA" id="ARBA00022475"/>
    </source>
</evidence>
<reference evidence="8" key="1">
    <citation type="journal article" date="2018" name="Genome Biol.">
        <title>SKESA: strategic k-mer extension for scrupulous assemblies.</title>
        <authorList>
            <person name="Souvorov A."/>
            <person name="Agarwala R."/>
            <person name="Lipman D.J."/>
        </authorList>
    </citation>
    <scope>NUCLEOTIDE SEQUENCE</scope>
    <source>
        <strain evidence="8">Escherichia coli</strain>
    </source>
</reference>
<evidence type="ECO:0000256" key="3">
    <source>
        <dbReference type="ARBA" id="ARBA00023136"/>
    </source>
</evidence>
<evidence type="ECO:0000313" key="7">
    <source>
        <dbReference type="EMBL" id="EFM7861814.1"/>
    </source>
</evidence>
<evidence type="ECO:0000313" key="11">
    <source>
        <dbReference type="Proteomes" id="UP000587626"/>
    </source>
</evidence>
<dbReference type="EMBL" id="AASHPR010000146">
    <property type="protein sequence ID" value="EFC3527886.1"/>
    <property type="molecule type" value="Genomic_DNA"/>
</dbReference>
<organism evidence="7 11">
    <name type="scientific">Escherichia coli</name>
    <dbReference type="NCBI Taxonomy" id="562"/>
    <lineage>
        <taxon>Bacteria</taxon>
        <taxon>Pseudomonadati</taxon>
        <taxon>Pseudomonadota</taxon>
        <taxon>Gammaproteobacteria</taxon>
        <taxon>Enterobacterales</taxon>
        <taxon>Enterobacteriaceae</taxon>
        <taxon>Escherichia</taxon>
    </lineage>
</organism>